<organism evidence="2 3">
    <name type="scientific">Thalassotalea profundi</name>
    <dbReference type="NCBI Taxonomy" id="2036687"/>
    <lineage>
        <taxon>Bacteria</taxon>
        <taxon>Pseudomonadati</taxon>
        <taxon>Pseudomonadota</taxon>
        <taxon>Gammaproteobacteria</taxon>
        <taxon>Alteromonadales</taxon>
        <taxon>Colwelliaceae</taxon>
        <taxon>Thalassotalea</taxon>
    </lineage>
</organism>
<gene>
    <name evidence="2" type="ORF">GCM10011501_31190</name>
</gene>
<dbReference type="Pfam" id="PF09656">
    <property type="entry name" value="PGPGW"/>
    <property type="match status" value="1"/>
</dbReference>
<name>A0ABQ3IZH7_9GAMM</name>
<feature type="transmembrane region" description="Helical" evidence="1">
    <location>
        <begin position="7"/>
        <end position="26"/>
    </location>
</feature>
<dbReference type="Proteomes" id="UP000626370">
    <property type="component" value="Unassembled WGS sequence"/>
</dbReference>
<evidence type="ECO:0000313" key="2">
    <source>
        <dbReference type="EMBL" id="GHE99387.1"/>
    </source>
</evidence>
<evidence type="ECO:0000313" key="3">
    <source>
        <dbReference type="Proteomes" id="UP000626370"/>
    </source>
</evidence>
<protein>
    <submittedName>
        <fullName evidence="2">Integral membrane protein</fullName>
    </submittedName>
</protein>
<keyword evidence="1" id="KW-0812">Transmembrane</keyword>
<dbReference type="InterPro" id="IPR019099">
    <property type="entry name" value="Uncharacterised_PGPGW_TM"/>
</dbReference>
<keyword evidence="3" id="KW-1185">Reference proteome</keyword>
<evidence type="ECO:0000256" key="1">
    <source>
        <dbReference type="SAM" id="Phobius"/>
    </source>
</evidence>
<dbReference type="RefSeq" id="WP_189379188.1">
    <property type="nucleotide sequence ID" value="NZ_BNAH01000014.1"/>
</dbReference>
<reference evidence="3" key="1">
    <citation type="journal article" date="2019" name="Int. J. Syst. Evol. Microbiol.">
        <title>The Global Catalogue of Microorganisms (GCM) 10K type strain sequencing project: providing services to taxonomists for standard genome sequencing and annotation.</title>
        <authorList>
            <consortium name="The Broad Institute Genomics Platform"/>
            <consortium name="The Broad Institute Genome Sequencing Center for Infectious Disease"/>
            <person name="Wu L."/>
            <person name="Ma J."/>
        </authorList>
    </citation>
    <scope>NUCLEOTIDE SEQUENCE [LARGE SCALE GENOMIC DNA]</scope>
    <source>
        <strain evidence="3">CGMCC 1.15922</strain>
    </source>
</reference>
<keyword evidence="1" id="KW-0472">Membrane</keyword>
<sequence length="80" mass="9216">MNNVKRLVITVLGGILVLMGVVFILLPGPAIIFLPLGLALLSLEFNWAKRWLKSCQRWMRKSAVQMDKFIAKRRYSTRNN</sequence>
<feature type="transmembrane region" description="Helical" evidence="1">
    <location>
        <begin position="32"/>
        <end position="52"/>
    </location>
</feature>
<dbReference type="EMBL" id="BNAH01000014">
    <property type="protein sequence ID" value="GHE99387.1"/>
    <property type="molecule type" value="Genomic_DNA"/>
</dbReference>
<accession>A0ABQ3IZH7</accession>
<comment type="caution">
    <text evidence="2">The sequence shown here is derived from an EMBL/GenBank/DDBJ whole genome shotgun (WGS) entry which is preliminary data.</text>
</comment>
<keyword evidence="1" id="KW-1133">Transmembrane helix</keyword>
<proteinExistence type="predicted"/>